<protein>
    <submittedName>
        <fullName evidence="3">Uncharacterized protein</fullName>
    </submittedName>
</protein>
<proteinExistence type="predicted"/>
<comment type="caution">
    <text evidence="3">The sequence shown here is derived from an EMBL/GenBank/DDBJ whole genome shotgun (WGS) entry which is preliminary data.</text>
</comment>
<accession>A0AAV5RKS3</accession>
<keyword evidence="4" id="KW-1185">Reference proteome</keyword>
<feature type="region of interest" description="Disordered" evidence="2">
    <location>
        <begin position="370"/>
        <end position="405"/>
    </location>
</feature>
<name>A0AAV5RKS3_STABA</name>
<dbReference type="EMBL" id="BTGC01000008">
    <property type="protein sequence ID" value="GMM52053.1"/>
    <property type="molecule type" value="Genomic_DNA"/>
</dbReference>
<evidence type="ECO:0000313" key="3">
    <source>
        <dbReference type="EMBL" id="GMM52053.1"/>
    </source>
</evidence>
<evidence type="ECO:0000256" key="2">
    <source>
        <dbReference type="SAM" id="MobiDB-lite"/>
    </source>
</evidence>
<keyword evidence="1" id="KW-0175">Coiled coil</keyword>
<organism evidence="3 4">
    <name type="scientific">Starmerella bacillaris</name>
    <name type="common">Yeast</name>
    <name type="synonym">Candida zemplinina</name>
    <dbReference type="NCBI Taxonomy" id="1247836"/>
    <lineage>
        <taxon>Eukaryota</taxon>
        <taxon>Fungi</taxon>
        <taxon>Dikarya</taxon>
        <taxon>Ascomycota</taxon>
        <taxon>Saccharomycotina</taxon>
        <taxon>Dipodascomycetes</taxon>
        <taxon>Dipodascales</taxon>
        <taxon>Trichomonascaceae</taxon>
        <taxon>Starmerella</taxon>
    </lineage>
</organism>
<feature type="coiled-coil region" evidence="1">
    <location>
        <begin position="103"/>
        <end position="234"/>
    </location>
</feature>
<feature type="compositionally biased region" description="Low complexity" evidence="2">
    <location>
        <begin position="370"/>
        <end position="395"/>
    </location>
</feature>
<feature type="region of interest" description="Disordered" evidence="2">
    <location>
        <begin position="1"/>
        <end position="59"/>
    </location>
</feature>
<sequence>MTNAPQLPLSRALPRIWAESPPNGESVPGSPRSTSSLNSAGTFTSSSSVDPHIDEHTPGEYQDLQKNISRLRFLLSEELQKSKAFKAQLLEKERELKTREETISILQSDLKKTKHQKQQIETDFAELSAQYINSQTDIVQNAEQHNEEIAVLKKQTAMIQNENNEMIEKIHKLKSQVRDLEQVKSKINENENSPEKQMERLQENLLTKELQSLLSQARTENSALLERNQGLRDENECYQYLLIENTITGRLPEFYSESSISNEPCFESDDIEELRKVLSQQHYQYNALRKVQEKLVAHLLENKIFSKAVEESLSTSTVNNFRTRTLYKPSDAMSIKSVDSMSSPLSMKQSPILNNPSAWSHRIFSSSSRNSFMSQDTEQPGVTSSGSDVSSEPSELNVSTGLKALKMYEPEHNRVESLTEFRKMRLK</sequence>
<dbReference type="AlphaFoldDB" id="A0AAV5RKS3"/>
<reference evidence="3 4" key="1">
    <citation type="journal article" date="2023" name="Elife">
        <title>Identification of key yeast species and microbe-microbe interactions impacting larval growth of Drosophila in the wild.</title>
        <authorList>
            <person name="Mure A."/>
            <person name="Sugiura Y."/>
            <person name="Maeda R."/>
            <person name="Honda K."/>
            <person name="Sakurai N."/>
            <person name="Takahashi Y."/>
            <person name="Watada M."/>
            <person name="Katoh T."/>
            <person name="Gotoh A."/>
            <person name="Gotoh Y."/>
            <person name="Taniguchi I."/>
            <person name="Nakamura K."/>
            <person name="Hayashi T."/>
            <person name="Katayama T."/>
            <person name="Uemura T."/>
            <person name="Hattori Y."/>
        </authorList>
    </citation>
    <scope>NUCLEOTIDE SEQUENCE [LARGE SCALE GENOMIC DNA]</scope>
    <source>
        <strain evidence="3 4">SB-73</strain>
    </source>
</reference>
<evidence type="ECO:0000313" key="4">
    <source>
        <dbReference type="Proteomes" id="UP001362899"/>
    </source>
</evidence>
<gene>
    <name evidence="3" type="ORF">DASB73_030160</name>
</gene>
<dbReference type="Proteomes" id="UP001362899">
    <property type="component" value="Unassembled WGS sequence"/>
</dbReference>
<feature type="compositionally biased region" description="Polar residues" evidence="2">
    <location>
        <begin position="31"/>
        <end position="49"/>
    </location>
</feature>
<evidence type="ECO:0000256" key="1">
    <source>
        <dbReference type="SAM" id="Coils"/>
    </source>
</evidence>